<dbReference type="Pfam" id="PF02518">
    <property type="entry name" value="HATPase_c"/>
    <property type="match status" value="1"/>
</dbReference>
<dbReference type="InterPro" id="IPR035965">
    <property type="entry name" value="PAS-like_dom_sf"/>
</dbReference>
<dbReference type="SMART" id="SM00388">
    <property type="entry name" value="HisKA"/>
    <property type="match status" value="1"/>
</dbReference>
<dbReference type="SUPFAM" id="SSF47384">
    <property type="entry name" value="Homodimeric domain of signal transducing histidine kinase"/>
    <property type="match status" value="1"/>
</dbReference>
<evidence type="ECO:0000256" key="13">
    <source>
        <dbReference type="ARBA" id="ARBA00023306"/>
    </source>
</evidence>
<evidence type="ECO:0000256" key="1">
    <source>
        <dbReference type="ARBA" id="ARBA00000085"/>
    </source>
</evidence>
<evidence type="ECO:0000256" key="14">
    <source>
        <dbReference type="ARBA" id="ARBA00024867"/>
    </source>
</evidence>
<dbReference type="SUPFAM" id="SSF55781">
    <property type="entry name" value="GAF domain-like"/>
    <property type="match status" value="1"/>
</dbReference>
<dbReference type="SUPFAM" id="SSF52172">
    <property type="entry name" value="CheY-like"/>
    <property type="match status" value="1"/>
</dbReference>
<dbReference type="InterPro" id="IPR000700">
    <property type="entry name" value="PAS-assoc_C"/>
</dbReference>
<dbReference type="Proteomes" id="UP000260680">
    <property type="component" value="Unassembled WGS sequence"/>
</dbReference>
<keyword evidence="9" id="KW-0418">Kinase</keyword>
<dbReference type="GO" id="GO:0000155">
    <property type="term" value="F:phosphorelay sensor kinase activity"/>
    <property type="evidence" value="ECO:0007669"/>
    <property type="project" value="InterPro"/>
</dbReference>
<evidence type="ECO:0000256" key="9">
    <source>
        <dbReference type="ARBA" id="ARBA00022777"/>
    </source>
</evidence>
<feature type="domain" description="PAC" evidence="19">
    <location>
        <begin position="267"/>
        <end position="319"/>
    </location>
</feature>
<dbReference type="Gene3D" id="3.40.50.2300">
    <property type="match status" value="1"/>
</dbReference>
<dbReference type="NCBIfam" id="TIGR00229">
    <property type="entry name" value="sensory_box"/>
    <property type="match status" value="1"/>
</dbReference>
<dbReference type="InterPro" id="IPR036890">
    <property type="entry name" value="HATPase_C_sf"/>
</dbReference>
<evidence type="ECO:0000259" key="19">
    <source>
        <dbReference type="PROSITE" id="PS50113"/>
    </source>
</evidence>
<dbReference type="SMART" id="SM00387">
    <property type="entry name" value="HATPase_c"/>
    <property type="match status" value="1"/>
</dbReference>
<dbReference type="Pfam" id="PF00072">
    <property type="entry name" value="Response_reg"/>
    <property type="match status" value="1"/>
</dbReference>
<evidence type="ECO:0000256" key="7">
    <source>
        <dbReference type="ARBA" id="ARBA00022679"/>
    </source>
</evidence>
<evidence type="ECO:0000256" key="2">
    <source>
        <dbReference type="ARBA" id="ARBA00004370"/>
    </source>
</evidence>
<evidence type="ECO:0000256" key="4">
    <source>
        <dbReference type="ARBA" id="ARBA00012438"/>
    </source>
</evidence>
<name>A0A3E2NHZ7_9FIRM</name>
<evidence type="ECO:0000256" key="5">
    <source>
        <dbReference type="ARBA" id="ARBA00018672"/>
    </source>
</evidence>
<keyword evidence="8" id="KW-0547">Nucleotide-binding</keyword>
<evidence type="ECO:0000256" key="3">
    <source>
        <dbReference type="ARBA" id="ARBA00006402"/>
    </source>
</evidence>
<dbReference type="GO" id="GO:0016020">
    <property type="term" value="C:membrane"/>
    <property type="evidence" value="ECO:0007669"/>
    <property type="project" value="UniProtKB-SubCell"/>
</dbReference>
<dbReference type="InterPro" id="IPR000014">
    <property type="entry name" value="PAS"/>
</dbReference>
<gene>
    <name evidence="20" type="ORF">DS742_02475</name>
</gene>
<dbReference type="Gene3D" id="3.30.565.10">
    <property type="entry name" value="Histidine kinase-like ATPase, C-terminal domain"/>
    <property type="match status" value="1"/>
</dbReference>
<organism evidence="20 21">
    <name type="scientific">Lacrimispora amygdalina</name>
    <dbReference type="NCBI Taxonomy" id="253257"/>
    <lineage>
        <taxon>Bacteria</taxon>
        <taxon>Bacillati</taxon>
        <taxon>Bacillota</taxon>
        <taxon>Clostridia</taxon>
        <taxon>Lachnospirales</taxon>
        <taxon>Lachnospiraceae</taxon>
        <taxon>Lacrimispora</taxon>
    </lineage>
</organism>
<evidence type="ECO:0000313" key="20">
    <source>
        <dbReference type="EMBL" id="RFZ80563.1"/>
    </source>
</evidence>
<keyword evidence="11" id="KW-0902">Two-component regulatory system</keyword>
<feature type="domain" description="Histidine kinase" evidence="17">
    <location>
        <begin position="337"/>
        <end position="558"/>
    </location>
</feature>
<evidence type="ECO:0000259" key="17">
    <source>
        <dbReference type="PROSITE" id="PS50109"/>
    </source>
</evidence>
<dbReference type="CDD" id="cd16922">
    <property type="entry name" value="HATPase_EvgS-ArcB-TorS-like"/>
    <property type="match status" value="1"/>
</dbReference>
<dbReference type="EC" id="2.7.13.3" evidence="4"/>
<dbReference type="Gene3D" id="3.30.450.40">
    <property type="match status" value="1"/>
</dbReference>
<evidence type="ECO:0000313" key="21">
    <source>
        <dbReference type="Proteomes" id="UP000260680"/>
    </source>
</evidence>
<dbReference type="PROSITE" id="PS50109">
    <property type="entry name" value="HIS_KIN"/>
    <property type="match status" value="1"/>
</dbReference>
<dbReference type="InterPro" id="IPR004358">
    <property type="entry name" value="Sig_transdc_His_kin-like_C"/>
</dbReference>
<keyword evidence="12" id="KW-0472">Membrane</keyword>
<evidence type="ECO:0000256" key="6">
    <source>
        <dbReference type="ARBA" id="ARBA00022553"/>
    </source>
</evidence>
<dbReference type="InterPro" id="IPR036097">
    <property type="entry name" value="HisK_dim/P_sf"/>
</dbReference>
<proteinExistence type="inferred from homology"/>
<evidence type="ECO:0000256" key="16">
    <source>
        <dbReference type="PROSITE-ProRule" id="PRU00169"/>
    </source>
</evidence>
<feature type="modified residue" description="4-aspartylphosphate" evidence="16">
    <location>
        <position position="666"/>
    </location>
</feature>
<dbReference type="PROSITE" id="PS50113">
    <property type="entry name" value="PAC"/>
    <property type="match status" value="1"/>
</dbReference>
<keyword evidence="13" id="KW-0131">Cell cycle</keyword>
<dbReference type="SMART" id="SM00448">
    <property type="entry name" value="REC"/>
    <property type="match status" value="1"/>
</dbReference>
<dbReference type="FunFam" id="3.30.565.10:FF:000010">
    <property type="entry name" value="Sensor histidine kinase RcsC"/>
    <property type="match status" value="1"/>
</dbReference>
<reference evidence="20 21" key="1">
    <citation type="submission" date="2018-07" db="EMBL/GenBank/DDBJ databases">
        <title>New species, Clostridium PI-S10-A1B.</title>
        <authorList>
            <person name="Krishna G."/>
            <person name="Summeta K."/>
            <person name="Shikha S."/>
            <person name="Prabhu P.B."/>
            <person name="Suresh K."/>
        </authorList>
    </citation>
    <scope>NUCLEOTIDE SEQUENCE [LARGE SCALE GENOMIC DNA]</scope>
    <source>
        <strain evidence="20 21">PI-S10-A1B</strain>
    </source>
</reference>
<comment type="function">
    <text evidence="14">May play the central regulatory role in sporulation. It may be an element of the effector pathway responsible for the activation of sporulation genes in response to nutritional stress. Spo0A may act in concert with spo0H (a sigma factor) to control the expression of some genes that are critical to the sporulation process.</text>
</comment>
<dbReference type="Pfam" id="PF01590">
    <property type="entry name" value="GAF"/>
    <property type="match status" value="1"/>
</dbReference>
<evidence type="ECO:0000256" key="10">
    <source>
        <dbReference type="ARBA" id="ARBA00022840"/>
    </source>
</evidence>
<keyword evidence="6 16" id="KW-0597">Phosphoprotein</keyword>
<evidence type="ECO:0000256" key="11">
    <source>
        <dbReference type="ARBA" id="ARBA00023012"/>
    </source>
</evidence>
<comment type="catalytic activity">
    <reaction evidence="1">
        <text>ATP + protein L-histidine = ADP + protein N-phospho-L-histidine.</text>
        <dbReference type="EC" id="2.7.13.3"/>
    </reaction>
</comment>
<dbReference type="InterPro" id="IPR001789">
    <property type="entry name" value="Sig_transdc_resp-reg_receiver"/>
</dbReference>
<dbReference type="CDD" id="cd00082">
    <property type="entry name" value="HisKA"/>
    <property type="match status" value="1"/>
</dbReference>
<evidence type="ECO:0000256" key="12">
    <source>
        <dbReference type="ARBA" id="ARBA00023136"/>
    </source>
</evidence>
<dbReference type="InterPro" id="IPR003594">
    <property type="entry name" value="HATPase_dom"/>
</dbReference>
<dbReference type="OrthoDB" id="9790669at2"/>
<dbReference type="InterPro" id="IPR029016">
    <property type="entry name" value="GAF-like_dom_sf"/>
</dbReference>
<evidence type="ECO:0000259" key="18">
    <source>
        <dbReference type="PROSITE" id="PS50110"/>
    </source>
</evidence>
<dbReference type="GO" id="GO:0005524">
    <property type="term" value="F:ATP binding"/>
    <property type="evidence" value="ECO:0007669"/>
    <property type="project" value="UniProtKB-KW"/>
</dbReference>
<dbReference type="InterPro" id="IPR003661">
    <property type="entry name" value="HisK_dim/P_dom"/>
</dbReference>
<comment type="subcellular location">
    <subcellularLocation>
        <location evidence="2">Membrane</location>
    </subcellularLocation>
</comment>
<comment type="caution">
    <text evidence="20">The sequence shown here is derived from an EMBL/GenBank/DDBJ whole genome shotgun (WGS) entry which is preliminary data.</text>
</comment>
<feature type="domain" description="Response regulatory" evidence="18">
    <location>
        <begin position="617"/>
        <end position="734"/>
    </location>
</feature>
<dbReference type="SUPFAM" id="SSF55785">
    <property type="entry name" value="PYP-like sensor domain (PAS domain)"/>
    <property type="match status" value="1"/>
</dbReference>
<protein>
    <recommendedName>
        <fullName evidence="15">Circadian input-output histidine kinase CikA</fullName>
        <ecNumber evidence="4">2.7.13.3</ecNumber>
    </recommendedName>
    <alternativeName>
        <fullName evidence="5">Stage 0 sporulation protein A homolog</fullName>
    </alternativeName>
</protein>
<dbReference type="InterPro" id="IPR003018">
    <property type="entry name" value="GAF"/>
</dbReference>
<evidence type="ECO:0000256" key="8">
    <source>
        <dbReference type="ARBA" id="ARBA00022741"/>
    </source>
</evidence>
<dbReference type="InterPro" id="IPR005467">
    <property type="entry name" value="His_kinase_dom"/>
</dbReference>
<dbReference type="EMBL" id="QOHO01000009">
    <property type="protein sequence ID" value="RFZ80563.1"/>
    <property type="molecule type" value="Genomic_DNA"/>
</dbReference>
<dbReference type="FunFam" id="1.10.287.130:FF:000038">
    <property type="entry name" value="Sensory transduction histidine kinase"/>
    <property type="match status" value="1"/>
</dbReference>
<keyword evidence="7" id="KW-0808">Transferase</keyword>
<dbReference type="PANTHER" id="PTHR45339:SF1">
    <property type="entry name" value="HYBRID SIGNAL TRANSDUCTION HISTIDINE KINASE J"/>
    <property type="match status" value="1"/>
</dbReference>
<dbReference type="CDD" id="cd17546">
    <property type="entry name" value="REC_hyHK_CKI1_RcsC-like"/>
    <property type="match status" value="1"/>
</dbReference>
<comment type="similarity">
    <text evidence="3">In the N-terminal section; belongs to the phytochrome family.</text>
</comment>
<dbReference type="PRINTS" id="PR00344">
    <property type="entry name" value="BCTRLSENSOR"/>
</dbReference>
<accession>A0A3E2NHZ7</accession>
<evidence type="ECO:0000256" key="15">
    <source>
        <dbReference type="ARBA" id="ARBA00074306"/>
    </source>
</evidence>
<keyword evidence="10" id="KW-0067">ATP-binding</keyword>
<sequence length="744" mass="85394">MEIYMKNIHANIKQIDKTIKEEYIKQTYMRFLKLKGEQIESEIRSSIAALGLFLNTDRVYIYKFLDDATIMQLSYEWLREGIPSRRDSTQEELAYQYPWLMRKIKNNECVVINNVEDIPDEAYSERDMMTKHCVKACFIVPMTVNKVVQGYVGLDSVCSSMIWQQEAINMVQNLGEIWIAYIERLQQERILRSKLNDSMLILDNSDVQIWFLKNTTVYGAVNNSHARFFGKSKEELEYKDLYEVFSPETANLLCKLYWDMFQQKREAINEIWIEDSRGINRLLQIKSKPKFDLIGNIEYLVCTAQDITEQRKTQEDLFNAKKAAEEANSAKSQFLANMSHEIRTPLNGIIGFIDLLMRTNLNEEQSDYLTQINSASDILLFLVNDILDYSKIEAGKLELEHALFDVHALIKESVKLFSSKVNEKKIKMELLISPEVPEILYGDPGRIRQVLNNLISNAVKFTEVGNIIVRLVVLENNEKYIKLQFQVSDTGIGMSQELLLKLFNVFTQADATTTRKYGGTGLGLAISKRLIMLMGGVISVESVLGKGSTFYVELDLEKYKIQDEFSANNWPKIEKNVIQSPVNLSEPMPLFLSNMNKQVTGITDLTSNQITQNKYYNVLLVEDTVANQKLATAMLKQLGYKVELAENGQQAVFMCKNKKYDIILMDCQMPLLDGYEAAYIIKTNGELNQNTIMIAMTAHAMEGDRAKCIAAGMDDYISKPITMIKLNNIIQKWLSKYLCHQSDT</sequence>
<dbReference type="AlphaFoldDB" id="A0A3E2NHZ7"/>
<dbReference type="InterPro" id="IPR011006">
    <property type="entry name" value="CheY-like_superfamily"/>
</dbReference>
<dbReference type="Pfam" id="PF00512">
    <property type="entry name" value="HisKA"/>
    <property type="match status" value="1"/>
</dbReference>
<dbReference type="PROSITE" id="PS50110">
    <property type="entry name" value="RESPONSE_REGULATORY"/>
    <property type="match status" value="1"/>
</dbReference>
<dbReference type="Gene3D" id="1.10.287.130">
    <property type="match status" value="1"/>
</dbReference>
<dbReference type="SUPFAM" id="SSF55874">
    <property type="entry name" value="ATPase domain of HSP90 chaperone/DNA topoisomerase II/histidine kinase"/>
    <property type="match status" value="1"/>
</dbReference>
<dbReference type="Gene3D" id="3.30.450.20">
    <property type="entry name" value="PAS domain"/>
    <property type="match status" value="1"/>
</dbReference>
<dbReference type="PANTHER" id="PTHR45339">
    <property type="entry name" value="HYBRID SIGNAL TRANSDUCTION HISTIDINE KINASE J"/>
    <property type="match status" value="1"/>
</dbReference>